<dbReference type="InterPro" id="IPR011782">
    <property type="entry name" value="Pept_S1C_Do"/>
</dbReference>
<evidence type="ECO:0000256" key="5">
    <source>
        <dbReference type="ARBA" id="ARBA00022825"/>
    </source>
</evidence>
<dbReference type="InterPro" id="IPR036034">
    <property type="entry name" value="PDZ_sf"/>
</dbReference>
<dbReference type="InterPro" id="IPR001940">
    <property type="entry name" value="Peptidase_S1C"/>
</dbReference>
<feature type="domain" description="PDZ" evidence="7">
    <location>
        <begin position="266"/>
        <end position="355"/>
    </location>
</feature>
<keyword evidence="5" id="KW-0720">Serine protease</keyword>
<dbReference type="PROSITE" id="PS50106">
    <property type="entry name" value="PDZ"/>
    <property type="match status" value="1"/>
</dbReference>
<dbReference type="SUPFAM" id="SSF50494">
    <property type="entry name" value="Trypsin-like serine proteases"/>
    <property type="match status" value="1"/>
</dbReference>
<evidence type="ECO:0000256" key="6">
    <source>
        <dbReference type="SAM" id="SignalP"/>
    </source>
</evidence>
<dbReference type="PANTHER" id="PTHR43343:SF3">
    <property type="entry name" value="PROTEASE DO-LIKE 8, CHLOROPLASTIC"/>
    <property type="match status" value="1"/>
</dbReference>
<dbReference type="SUPFAM" id="SSF50156">
    <property type="entry name" value="PDZ domain-like"/>
    <property type="match status" value="2"/>
</dbReference>
<keyword evidence="9" id="KW-1185">Reference proteome</keyword>
<protein>
    <submittedName>
        <fullName evidence="8">Do family serine endopeptidase</fullName>
        <ecNumber evidence="8">3.4.21.107</ecNumber>
    </submittedName>
</protein>
<evidence type="ECO:0000256" key="3">
    <source>
        <dbReference type="ARBA" id="ARBA00022737"/>
    </source>
</evidence>
<keyword evidence="2 6" id="KW-0732">Signal</keyword>
<name>A0ABZ3F8N8_9HELI</name>
<dbReference type="NCBIfam" id="TIGR02037">
    <property type="entry name" value="degP_htrA_DO"/>
    <property type="match status" value="1"/>
</dbReference>
<dbReference type="PRINTS" id="PR00834">
    <property type="entry name" value="PROTEASES2C"/>
</dbReference>
<sequence>MRYTLLCLCFLMFLFSPSVAVDFKEAPKIQKRITPQTGNDTLYSFNSSIEEAKKAVVNISTQKNVSNSLPNHPMFNDPFFQQFFGDIYGQIPKERIERSLGSGVIISNDGYIITNNHVIEDADKVLVSLSNSSKEYTAKVVGTDARSDLAVIKIDANNLSPISFADSSNVLIGDVVFAIGNPFGVGESITQGIVSALNKSGIGINDYENFIQTDASINPGNSGGALVDSRGALIGINTAILSRTGGNHGIGFAIPSDMAKKIAKELIEKGSIKRGFLGVGIQDVSEDLKESYGDNSGAVVISLEPQSPAAKAGLMVWDLITYVNNKKVSSAAELKNLIGMLPPNEKVTIKFIRDKQERVTQITLAELKDSKSQNTQNTSKNGSSSAIDGLSVEELTPTLRQRYQIPDSINGVVITRISPNSKASEVGFKVGDIIAQVENITIRKPADLSNAFTRLKGKNKRILIYSSSGTKTIVIK</sequence>
<gene>
    <name evidence="8" type="ORF">V3I05_01800</name>
</gene>
<dbReference type="GO" id="GO:0016787">
    <property type="term" value="F:hydrolase activity"/>
    <property type="evidence" value="ECO:0007669"/>
    <property type="project" value="UniProtKB-KW"/>
</dbReference>
<keyword evidence="4 8" id="KW-0378">Hydrolase</keyword>
<evidence type="ECO:0000259" key="7">
    <source>
        <dbReference type="PROSITE" id="PS50106"/>
    </source>
</evidence>
<dbReference type="InterPro" id="IPR001478">
    <property type="entry name" value="PDZ"/>
</dbReference>
<accession>A0ABZ3F8N8</accession>
<evidence type="ECO:0000256" key="4">
    <source>
        <dbReference type="ARBA" id="ARBA00022801"/>
    </source>
</evidence>
<dbReference type="Proteomes" id="UP001434737">
    <property type="component" value="Chromosome"/>
</dbReference>
<dbReference type="PANTHER" id="PTHR43343">
    <property type="entry name" value="PEPTIDASE S12"/>
    <property type="match status" value="1"/>
</dbReference>
<feature type="chain" id="PRO_5047432436" evidence="6">
    <location>
        <begin position="21"/>
        <end position="476"/>
    </location>
</feature>
<dbReference type="Gene3D" id="2.30.42.10">
    <property type="match status" value="2"/>
</dbReference>
<evidence type="ECO:0000313" key="8">
    <source>
        <dbReference type="EMBL" id="XAM18441.1"/>
    </source>
</evidence>
<keyword evidence="3" id="KW-0677">Repeat</keyword>
<dbReference type="InterPro" id="IPR009003">
    <property type="entry name" value="Peptidase_S1_PA"/>
</dbReference>
<organism evidence="8 9">
    <name type="scientific">Helicobacter mastomyrinus</name>
    <dbReference type="NCBI Taxonomy" id="287948"/>
    <lineage>
        <taxon>Bacteria</taxon>
        <taxon>Pseudomonadati</taxon>
        <taxon>Campylobacterota</taxon>
        <taxon>Epsilonproteobacteria</taxon>
        <taxon>Campylobacterales</taxon>
        <taxon>Helicobacteraceae</taxon>
        <taxon>Helicobacter</taxon>
    </lineage>
</organism>
<evidence type="ECO:0000313" key="9">
    <source>
        <dbReference type="Proteomes" id="UP001434737"/>
    </source>
</evidence>
<reference evidence="8 9" key="1">
    <citation type="submission" date="2024-02" db="EMBL/GenBank/DDBJ databases">
        <title>Genome and pathogenicity analysis of Helicobacter mastomyrinus isolated from mice.</title>
        <authorList>
            <person name="Zhu L."/>
        </authorList>
    </citation>
    <scope>NUCLEOTIDE SEQUENCE [LARGE SCALE GENOMIC DNA]</scope>
    <source>
        <strain evidence="8 9">Hm-17</strain>
    </source>
</reference>
<dbReference type="EMBL" id="CP145316">
    <property type="protein sequence ID" value="XAM18441.1"/>
    <property type="molecule type" value="Genomic_DNA"/>
</dbReference>
<dbReference type="Gene3D" id="2.40.10.120">
    <property type="match status" value="1"/>
</dbReference>
<evidence type="ECO:0000256" key="2">
    <source>
        <dbReference type="ARBA" id="ARBA00022729"/>
    </source>
</evidence>
<keyword evidence="1" id="KW-0645">Protease</keyword>
<evidence type="ECO:0000256" key="1">
    <source>
        <dbReference type="ARBA" id="ARBA00022670"/>
    </source>
</evidence>
<dbReference type="Pfam" id="PF13180">
    <property type="entry name" value="PDZ_2"/>
    <property type="match status" value="1"/>
</dbReference>
<proteinExistence type="predicted"/>
<dbReference type="RefSeq" id="WP_300451679.1">
    <property type="nucleotide sequence ID" value="NZ_CP145316.1"/>
</dbReference>
<dbReference type="InterPro" id="IPR051201">
    <property type="entry name" value="Chloro_Bact_Ser_Proteases"/>
</dbReference>
<dbReference type="EC" id="3.4.21.107" evidence="8"/>
<dbReference type="Pfam" id="PF13365">
    <property type="entry name" value="Trypsin_2"/>
    <property type="match status" value="1"/>
</dbReference>
<dbReference type="SMART" id="SM00228">
    <property type="entry name" value="PDZ"/>
    <property type="match status" value="2"/>
</dbReference>
<feature type="signal peptide" evidence="6">
    <location>
        <begin position="1"/>
        <end position="20"/>
    </location>
</feature>